<evidence type="ECO:0008006" key="4">
    <source>
        <dbReference type="Google" id="ProtNLM"/>
    </source>
</evidence>
<dbReference type="STRING" id="1156417.Y919_00730"/>
<evidence type="ECO:0000313" key="2">
    <source>
        <dbReference type="EMBL" id="KGG81518.1"/>
    </source>
</evidence>
<accession>A0A096BL99</accession>
<sequence length="129" mass="14041">MRINVNEENDNYMVTTFKGVLISIAISIICIIVLAVILTYTSLSESVVPILNSIIMIVSIALGAIYTSVRIKKKGWLNGAIIGLLYFILLILVSYIFIRSYKINSHVIIKGIVAIITGAVGGMIGVNLK</sequence>
<dbReference type="NCBIfam" id="TIGR04086">
    <property type="entry name" value="TIGR04086_membr"/>
    <property type="match status" value="1"/>
</dbReference>
<feature type="transmembrane region" description="Helical" evidence="1">
    <location>
        <begin position="75"/>
        <end position="98"/>
    </location>
</feature>
<gene>
    <name evidence="2" type="ORF">Y919_00730</name>
</gene>
<dbReference type="AlphaFoldDB" id="A0A096BL99"/>
<reference evidence="2 3" key="1">
    <citation type="submission" date="2013-12" db="EMBL/GenBank/DDBJ databases">
        <title>Draft genome sequence of Caloranaerobacter sp. H53214.</title>
        <authorList>
            <person name="Jiang L.J."/>
            <person name="Shao Z.Z."/>
            <person name="Long M.N."/>
        </authorList>
    </citation>
    <scope>NUCLEOTIDE SEQUENCE [LARGE SCALE GENOMIC DNA]</scope>
    <source>
        <strain evidence="2 3">H53214</strain>
    </source>
</reference>
<keyword evidence="1" id="KW-0472">Membrane</keyword>
<name>A0A096BL99_9FIRM</name>
<dbReference type="RefSeq" id="WP_035161345.1">
    <property type="nucleotide sequence ID" value="NZ_AZTB01000001.1"/>
</dbReference>
<keyword evidence="1" id="KW-0812">Transmembrane</keyword>
<dbReference type="Proteomes" id="UP000029622">
    <property type="component" value="Unassembled WGS sequence"/>
</dbReference>
<proteinExistence type="predicted"/>
<feature type="transmembrane region" description="Helical" evidence="1">
    <location>
        <begin position="20"/>
        <end position="40"/>
    </location>
</feature>
<protein>
    <recommendedName>
        <fullName evidence="4">TIGR04086 family membrane protein</fullName>
    </recommendedName>
</protein>
<dbReference type="Pfam" id="PF12670">
    <property type="entry name" value="DUF3792"/>
    <property type="match status" value="1"/>
</dbReference>
<feature type="transmembrane region" description="Helical" evidence="1">
    <location>
        <begin position="107"/>
        <end position="126"/>
    </location>
</feature>
<comment type="caution">
    <text evidence="2">The sequence shown here is derived from an EMBL/GenBank/DDBJ whole genome shotgun (WGS) entry which is preliminary data.</text>
</comment>
<keyword evidence="1" id="KW-1133">Transmembrane helix</keyword>
<dbReference type="InterPro" id="IPR023804">
    <property type="entry name" value="DUF3792_TM"/>
</dbReference>
<evidence type="ECO:0000313" key="3">
    <source>
        <dbReference type="Proteomes" id="UP000029622"/>
    </source>
</evidence>
<organism evidence="2 3">
    <name type="scientific">Caloranaerobacter azorensis H53214</name>
    <dbReference type="NCBI Taxonomy" id="1156417"/>
    <lineage>
        <taxon>Bacteria</taxon>
        <taxon>Bacillati</taxon>
        <taxon>Bacillota</taxon>
        <taxon>Tissierellia</taxon>
        <taxon>Tissierellales</taxon>
        <taxon>Thermohalobacteraceae</taxon>
        <taxon>Caloranaerobacter</taxon>
    </lineage>
</organism>
<evidence type="ECO:0000256" key="1">
    <source>
        <dbReference type="SAM" id="Phobius"/>
    </source>
</evidence>
<dbReference type="EMBL" id="AZTB01000001">
    <property type="protein sequence ID" value="KGG81518.1"/>
    <property type="molecule type" value="Genomic_DNA"/>
</dbReference>
<feature type="transmembrane region" description="Helical" evidence="1">
    <location>
        <begin position="47"/>
        <end position="69"/>
    </location>
</feature>